<evidence type="ECO:0000256" key="2">
    <source>
        <dbReference type="ARBA" id="ARBA00022679"/>
    </source>
</evidence>
<name>A0AAW8F5A2_9ACTN</name>
<proteinExistence type="predicted"/>
<dbReference type="InterPro" id="IPR005474">
    <property type="entry name" value="Transketolase_N"/>
</dbReference>
<feature type="domain" description="Transketolase N-terminal" evidence="6">
    <location>
        <begin position="2"/>
        <end position="52"/>
    </location>
</feature>
<evidence type="ECO:0000256" key="5">
    <source>
        <dbReference type="SAM" id="MobiDB-lite"/>
    </source>
</evidence>
<dbReference type="Proteomes" id="UP001234216">
    <property type="component" value="Unassembled WGS sequence"/>
</dbReference>
<reference evidence="7" key="1">
    <citation type="submission" date="2023-07" db="EMBL/GenBank/DDBJ databases">
        <title>Comparative genomics of wheat-associated soil bacteria to identify genetic determinants of phenazine resistance.</title>
        <authorList>
            <person name="Mouncey N."/>
        </authorList>
    </citation>
    <scope>NUCLEOTIDE SEQUENCE</scope>
    <source>
        <strain evidence="7">V4I22</strain>
    </source>
</reference>
<dbReference type="Pfam" id="PF00456">
    <property type="entry name" value="Transketolase_N"/>
    <property type="match status" value="1"/>
</dbReference>
<dbReference type="InterPro" id="IPR049557">
    <property type="entry name" value="Transketolase_CS"/>
</dbReference>
<dbReference type="PANTHER" id="PTHR43522">
    <property type="entry name" value="TRANSKETOLASE"/>
    <property type="match status" value="1"/>
</dbReference>
<keyword evidence="3" id="KW-0479">Metal-binding</keyword>
<keyword evidence="2" id="KW-0808">Transferase</keyword>
<dbReference type="InterPro" id="IPR029061">
    <property type="entry name" value="THDP-binding"/>
</dbReference>
<evidence type="ECO:0000256" key="4">
    <source>
        <dbReference type="ARBA" id="ARBA00023052"/>
    </source>
</evidence>
<comment type="cofactor">
    <cofactor evidence="1">
        <name>thiamine diphosphate</name>
        <dbReference type="ChEBI" id="CHEBI:58937"/>
    </cofactor>
</comment>
<dbReference type="AlphaFoldDB" id="A0AAW8F5A2"/>
<evidence type="ECO:0000259" key="6">
    <source>
        <dbReference type="Pfam" id="PF00456"/>
    </source>
</evidence>
<dbReference type="GO" id="GO:0006098">
    <property type="term" value="P:pentose-phosphate shunt"/>
    <property type="evidence" value="ECO:0007669"/>
    <property type="project" value="TreeGrafter"/>
</dbReference>
<dbReference type="InterPro" id="IPR033247">
    <property type="entry name" value="Transketolase_fam"/>
</dbReference>
<evidence type="ECO:0000313" key="8">
    <source>
        <dbReference type="Proteomes" id="UP001234216"/>
    </source>
</evidence>
<dbReference type="GO" id="GO:0004802">
    <property type="term" value="F:transketolase activity"/>
    <property type="evidence" value="ECO:0007669"/>
    <property type="project" value="TreeGrafter"/>
</dbReference>
<dbReference type="PROSITE" id="PS00801">
    <property type="entry name" value="TRANSKETOLASE_1"/>
    <property type="match status" value="1"/>
</dbReference>
<evidence type="ECO:0000256" key="3">
    <source>
        <dbReference type="ARBA" id="ARBA00022723"/>
    </source>
</evidence>
<keyword evidence="4" id="KW-0786">Thiamine pyrophosphate</keyword>
<dbReference type="Gene3D" id="3.40.50.970">
    <property type="match status" value="1"/>
</dbReference>
<dbReference type="EMBL" id="JAUSZV010000005">
    <property type="protein sequence ID" value="MDQ0905299.1"/>
    <property type="molecule type" value="Genomic_DNA"/>
</dbReference>
<gene>
    <name evidence="7" type="ORF">QFZ22_001284</name>
</gene>
<organism evidence="7 8">
    <name type="scientific">Streptomyces canus</name>
    <dbReference type="NCBI Taxonomy" id="58343"/>
    <lineage>
        <taxon>Bacteria</taxon>
        <taxon>Bacillati</taxon>
        <taxon>Actinomycetota</taxon>
        <taxon>Actinomycetes</taxon>
        <taxon>Kitasatosporales</taxon>
        <taxon>Streptomycetaceae</taxon>
        <taxon>Streptomyces</taxon>
        <taxon>Streptomyces aurantiacus group</taxon>
    </lineage>
</organism>
<sequence length="135" mass="14520">MDTARVLAADAVQKVGNGHPGTAMSLAPAACTLFQKVMRHDPADPGRVGRVRLRRRINAAQRPGRIWNGRTPTSSVRCGPRADVKDPACPDRAAAPPVDRAGRHGLGTSVLVGRRRPESARKPLGHYLDGLFCRT</sequence>
<feature type="region of interest" description="Disordered" evidence="5">
    <location>
        <begin position="64"/>
        <end position="88"/>
    </location>
</feature>
<evidence type="ECO:0000313" key="7">
    <source>
        <dbReference type="EMBL" id="MDQ0905299.1"/>
    </source>
</evidence>
<dbReference type="GO" id="GO:0005829">
    <property type="term" value="C:cytosol"/>
    <property type="evidence" value="ECO:0007669"/>
    <property type="project" value="TreeGrafter"/>
</dbReference>
<dbReference type="PANTHER" id="PTHR43522:SF2">
    <property type="entry name" value="TRANSKETOLASE 1-RELATED"/>
    <property type="match status" value="1"/>
</dbReference>
<accession>A0AAW8F5A2</accession>
<dbReference type="SUPFAM" id="SSF52518">
    <property type="entry name" value="Thiamin diphosphate-binding fold (THDP-binding)"/>
    <property type="match status" value="1"/>
</dbReference>
<dbReference type="GO" id="GO:0000287">
    <property type="term" value="F:magnesium ion binding"/>
    <property type="evidence" value="ECO:0007669"/>
    <property type="project" value="UniProtKB-ARBA"/>
</dbReference>
<protein>
    <recommendedName>
        <fullName evidence="6">Transketolase N-terminal domain-containing protein</fullName>
    </recommendedName>
</protein>
<evidence type="ECO:0000256" key="1">
    <source>
        <dbReference type="ARBA" id="ARBA00001964"/>
    </source>
</evidence>
<comment type="caution">
    <text evidence="7">The sequence shown here is derived from an EMBL/GenBank/DDBJ whole genome shotgun (WGS) entry which is preliminary data.</text>
</comment>